<dbReference type="PANTHER" id="PTHR47197:SF3">
    <property type="entry name" value="DIHYDRO-HEME D1 DEHYDROGENASE"/>
    <property type="match status" value="1"/>
</dbReference>
<dbReference type="RefSeq" id="WP_344214644.1">
    <property type="nucleotide sequence ID" value="NZ_BAAAOS010000019.1"/>
</dbReference>
<dbReference type="NCBIfam" id="TIGR02276">
    <property type="entry name" value="beta_rpt_yvtn"/>
    <property type="match status" value="1"/>
</dbReference>
<dbReference type="PANTHER" id="PTHR47197">
    <property type="entry name" value="PROTEIN NIRF"/>
    <property type="match status" value="1"/>
</dbReference>
<feature type="transmembrane region" description="Helical" evidence="1">
    <location>
        <begin position="493"/>
        <end position="514"/>
    </location>
</feature>
<keyword evidence="4" id="KW-1185">Reference proteome</keyword>
<evidence type="ECO:0000313" key="4">
    <source>
        <dbReference type="Proteomes" id="UP001500393"/>
    </source>
</evidence>
<sequence>MGRRLALLIATYEYEDTGLRRLTTPAHDAEALAAVLEDPEIAGFEVRTLVNAPTHEVGEAIAEFYGESRRDDLTLLYFTGHGLKDDNGRLHLAMSNTKRDRLRFTALSAQLVDEAMSDSLSRQKILVLDCCYSGSYETQRFAKADSAVHTLERLGGRGRTVLTASDSTQYAFEGSTIHGEAAQSVFTRHLVEGLRDGTADLDGDGDITVDELYNYVYDRVTAEQPNQRPKKLDQVEGRTIVAANVNWSLPGHLAEAVVSPLPGAREAAVGQLAQLRWSGNDLVRRTADRRLEELLEDDSRAVSAAARAALDAPAPPMPIPAAAPRPSRPRTAARPTITMGAVLGAYFRRGVDRLIPAGVPWPIYTLSLLAALALAAAVVVGFVEDDWRSRLAWYLVAAGVVSCASVVLQRRLGVSLVAGTAAFGVLGALLLLGWSADWLWRVGGVALWSQPLLAWLAVVGHVAWVGAGVAGLWHLRRVGELSFDVRRVRGRKVWLVLALGGIGVLAQLVIQYAVSYESRLDFQLLLYPIALSIITTELAIAGPLIAVLLKQGRAFLGGWVLAGVAGLIGVYRGVDGFAPPTVAVVVLLAAWVSLAAMAFVGWRDKSAVEAVQKPARGRVVGSVAALVLPVLLGGAVAVVDPQGPSTPVVIGLTVGPNNDVLYAADSANDRVLKINTNSRHQEGEALGVGHGPLGIVLAPDGHRLYVANTRANSVSVIDVDSWKVLGRPIPVGPEPLAMALSPETERLFVLSSKAATITVVDTEKLATVGGPVSSGDTPSALVLGQDGKRLYVASRDSSTVAVFDAETMRPARSPYKITGRPIDLSITRDNYLYVMSADSYSVVNTNVESPRPTPVPLPGRLKDAVLSDDGSRFVVLSSPSEESPLKDVVTVIDTAGREVIGTAETEGGLSLRLEMSHDNQRVYAGGYNLRYTVLVVDATIPRVVGEIALEK</sequence>
<dbReference type="Proteomes" id="UP001500393">
    <property type="component" value="Unassembled WGS sequence"/>
</dbReference>
<dbReference type="NCBIfam" id="NF047832">
    <property type="entry name" value="caspase_w_EACC1"/>
    <property type="match status" value="1"/>
</dbReference>
<keyword evidence="1" id="KW-0812">Transmembrane</keyword>
<name>A0ABP4PCZ5_9ACTN</name>
<dbReference type="Pfam" id="PF00656">
    <property type="entry name" value="Peptidase_C14"/>
    <property type="match status" value="1"/>
</dbReference>
<dbReference type="InterPro" id="IPR051200">
    <property type="entry name" value="Host-pathogen_enzymatic-act"/>
</dbReference>
<protein>
    <recommendedName>
        <fullName evidence="2">Peptidase C14 caspase domain-containing protein</fullName>
    </recommendedName>
</protein>
<dbReference type="InterPro" id="IPR018247">
    <property type="entry name" value="EF_Hand_1_Ca_BS"/>
</dbReference>
<feature type="transmembrane region" description="Helical" evidence="1">
    <location>
        <begin position="358"/>
        <end position="379"/>
    </location>
</feature>
<feature type="transmembrane region" description="Helical" evidence="1">
    <location>
        <begin position="619"/>
        <end position="639"/>
    </location>
</feature>
<feature type="domain" description="Peptidase C14 caspase" evidence="2">
    <location>
        <begin position="3"/>
        <end position="229"/>
    </location>
</feature>
<dbReference type="SUPFAM" id="SSF51004">
    <property type="entry name" value="C-terminal (heme d1) domain of cytochrome cd1-nitrite reductase"/>
    <property type="match status" value="1"/>
</dbReference>
<dbReference type="SUPFAM" id="SSF52129">
    <property type="entry name" value="Caspase-like"/>
    <property type="match status" value="1"/>
</dbReference>
<dbReference type="InterPro" id="IPR015943">
    <property type="entry name" value="WD40/YVTN_repeat-like_dom_sf"/>
</dbReference>
<evidence type="ECO:0000256" key="1">
    <source>
        <dbReference type="SAM" id="Phobius"/>
    </source>
</evidence>
<gene>
    <name evidence="3" type="ORF">GCM10009789_33000</name>
</gene>
<reference evidence="4" key="1">
    <citation type="journal article" date="2019" name="Int. J. Syst. Evol. Microbiol.">
        <title>The Global Catalogue of Microorganisms (GCM) 10K type strain sequencing project: providing services to taxonomists for standard genome sequencing and annotation.</title>
        <authorList>
            <consortium name="The Broad Institute Genomics Platform"/>
            <consortium name="The Broad Institute Genome Sequencing Center for Infectious Disease"/>
            <person name="Wu L."/>
            <person name="Ma J."/>
        </authorList>
    </citation>
    <scope>NUCLEOTIDE SEQUENCE [LARGE SCALE GENOMIC DNA]</scope>
    <source>
        <strain evidence="4">JCM 14969</strain>
    </source>
</reference>
<feature type="transmembrane region" description="Helical" evidence="1">
    <location>
        <begin position="415"/>
        <end position="440"/>
    </location>
</feature>
<keyword evidence="1" id="KW-1133">Transmembrane helix</keyword>
<dbReference type="Gene3D" id="3.40.50.1460">
    <property type="match status" value="1"/>
</dbReference>
<dbReference type="InterPro" id="IPR011600">
    <property type="entry name" value="Pept_C14_caspase"/>
</dbReference>
<dbReference type="Gene3D" id="2.130.10.10">
    <property type="entry name" value="YVTN repeat-like/Quinoprotein amine dehydrogenase"/>
    <property type="match status" value="2"/>
</dbReference>
<feature type="transmembrane region" description="Helical" evidence="1">
    <location>
        <begin position="556"/>
        <end position="574"/>
    </location>
</feature>
<feature type="transmembrane region" description="Helical" evidence="1">
    <location>
        <begin position="526"/>
        <end position="549"/>
    </location>
</feature>
<keyword evidence="1" id="KW-0472">Membrane</keyword>
<proteinExistence type="predicted"/>
<dbReference type="EMBL" id="BAAAOS010000019">
    <property type="protein sequence ID" value="GAA1576859.1"/>
    <property type="molecule type" value="Genomic_DNA"/>
</dbReference>
<dbReference type="InterPro" id="IPR011964">
    <property type="entry name" value="YVTN_b-propeller_repeat"/>
</dbReference>
<dbReference type="InterPro" id="IPR011048">
    <property type="entry name" value="Haem_d1_sf"/>
</dbReference>
<dbReference type="InterPro" id="IPR029030">
    <property type="entry name" value="Caspase-like_dom_sf"/>
</dbReference>
<evidence type="ECO:0000259" key="2">
    <source>
        <dbReference type="Pfam" id="PF00656"/>
    </source>
</evidence>
<organism evidence="3 4">
    <name type="scientific">Kribbella sancticallisti</name>
    <dbReference type="NCBI Taxonomy" id="460087"/>
    <lineage>
        <taxon>Bacteria</taxon>
        <taxon>Bacillati</taxon>
        <taxon>Actinomycetota</taxon>
        <taxon>Actinomycetes</taxon>
        <taxon>Propionibacteriales</taxon>
        <taxon>Kribbellaceae</taxon>
        <taxon>Kribbella</taxon>
    </lineage>
</organism>
<evidence type="ECO:0000313" key="3">
    <source>
        <dbReference type="EMBL" id="GAA1576859.1"/>
    </source>
</evidence>
<dbReference type="PROSITE" id="PS00018">
    <property type="entry name" value="EF_HAND_1"/>
    <property type="match status" value="1"/>
</dbReference>
<feature type="transmembrane region" description="Helical" evidence="1">
    <location>
        <begin position="452"/>
        <end position="473"/>
    </location>
</feature>
<accession>A0ABP4PCZ5</accession>
<feature type="transmembrane region" description="Helical" evidence="1">
    <location>
        <begin position="580"/>
        <end position="599"/>
    </location>
</feature>
<comment type="caution">
    <text evidence="3">The sequence shown here is derived from an EMBL/GenBank/DDBJ whole genome shotgun (WGS) entry which is preliminary data.</text>
</comment>